<evidence type="ECO:0000256" key="6">
    <source>
        <dbReference type="ARBA" id="ARBA00023121"/>
    </source>
</evidence>
<dbReference type="InterPro" id="IPR003593">
    <property type="entry name" value="AAA+_ATPase"/>
</dbReference>
<dbReference type="SUPFAM" id="SSF48295">
    <property type="entry name" value="TrpR-like"/>
    <property type="match status" value="1"/>
</dbReference>
<dbReference type="InterPro" id="IPR018312">
    <property type="entry name" value="Chromosome_initiator_DnaA_CS"/>
</dbReference>
<evidence type="ECO:0000259" key="13">
    <source>
        <dbReference type="SMART" id="SM00760"/>
    </source>
</evidence>
<evidence type="ECO:0000313" key="15">
    <source>
        <dbReference type="Proteomes" id="UP000886861"/>
    </source>
</evidence>
<dbReference type="GO" id="GO:0006270">
    <property type="term" value="P:DNA replication initiation"/>
    <property type="evidence" value="ECO:0007669"/>
    <property type="project" value="UniProtKB-UniRule"/>
</dbReference>
<dbReference type="InterPro" id="IPR013159">
    <property type="entry name" value="DnaA_C"/>
</dbReference>
<dbReference type="GO" id="GO:0005737">
    <property type="term" value="C:cytoplasm"/>
    <property type="evidence" value="ECO:0007669"/>
    <property type="project" value="UniProtKB-SubCell"/>
</dbReference>
<proteinExistence type="inferred from homology"/>
<evidence type="ECO:0000256" key="9">
    <source>
        <dbReference type="NCBIfam" id="TIGR00362"/>
    </source>
</evidence>
<dbReference type="HAMAP" id="MF_00377">
    <property type="entry name" value="DnaA_bact"/>
    <property type="match status" value="1"/>
</dbReference>
<dbReference type="GO" id="GO:0005524">
    <property type="term" value="F:ATP binding"/>
    <property type="evidence" value="ECO:0007669"/>
    <property type="project" value="UniProtKB-UniRule"/>
</dbReference>
<dbReference type="Pfam" id="PF00308">
    <property type="entry name" value="Bac_DnaA"/>
    <property type="match status" value="1"/>
</dbReference>
<reference evidence="14" key="1">
    <citation type="submission" date="2020-10" db="EMBL/GenBank/DDBJ databases">
        <authorList>
            <person name="Gilroy R."/>
        </authorList>
    </citation>
    <scope>NUCLEOTIDE SEQUENCE</scope>
    <source>
        <strain evidence="14">CHK186-9395</strain>
    </source>
</reference>
<evidence type="ECO:0000256" key="4">
    <source>
        <dbReference type="ARBA" id="ARBA00022741"/>
    </source>
</evidence>
<comment type="subcellular location">
    <subcellularLocation>
        <location evidence="8">Cytoplasm</location>
    </subcellularLocation>
</comment>
<dbReference type="Pfam" id="PF11638">
    <property type="entry name" value="DnaA_N"/>
    <property type="match status" value="1"/>
</dbReference>
<dbReference type="GO" id="GO:0005886">
    <property type="term" value="C:plasma membrane"/>
    <property type="evidence" value="ECO:0007669"/>
    <property type="project" value="TreeGrafter"/>
</dbReference>
<dbReference type="GO" id="GO:0008289">
    <property type="term" value="F:lipid binding"/>
    <property type="evidence" value="ECO:0007669"/>
    <property type="project" value="UniProtKB-KW"/>
</dbReference>
<dbReference type="InterPro" id="IPR024633">
    <property type="entry name" value="DnaA_N_dom"/>
</dbReference>
<evidence type="ECO:0000259" key="12">
    <source>
        <dbReference type="SMART" id="SM00382"/>
    </source>
</evidence>
<dbReference type="Gene3D" id="3.40.50.300">
    <property type="entry name" value="P-loop containing nucleotide triphosphate hydrolases"/>
    <property type="match status" value="1"/>
</dbReference>
<comment type="caution">
    <text evidence="14">The sequence shown here is derived from an EMBL/GenBank/DDBJ whole genome shotgun (WGS) entry which is preliminary data.</text>
</comment>
<dbReference type="AlphaFoldDB" id="A0A9D1NET7"/>
<protein>
    <recommendedName>
        <fullName evidence="8 9">Chromosomal replication initiator protein DnaA</fullName>
    </recommendedName>
</protein>
<dbReference type="GO" id="GO:0003688">
    <property type="term" value="F:DNA replication origin binding"/>
    <property type="evidence" value="ECO:0007669"/>
    <property type="project" value="UniProtKB-UniRule"/>
</dbReference>
<comment type="similarity">
    <text evidence="1 8 11">Belongs to the DnaA family.</text>
</comment>
<dbReference type="InterPro" id="IPR001957">
    <property type="entry name" value="Chromosome_initiator_DnaA"/>
</dbReference>
<evidence type="ECO:0000256" key="2">
    <source>
        <dbReference type="ARBA" id="ARBA00022490"/>
    </source>
</evidence>
<keyword evidence="2 8" id="KW-0963">Cytoplasm</keyword>
<accession>A0A9D1NET7</accession>
<dbReference type="GO" id="GO:0006275">
    <property type="term" value="P:regulation of DNA replication"/>
    <property type="evidence" value="ECO:0007669"/>
    <property type="project" value="UniProtKB-UniRule"/>
</dbReference>
<feature type="domain" description="Chromosomal replication initiator DnaA C-terminal" evidence="13">
    <location>
        <begin position="358"/>
        <end position="427"/>
    </location>
</feature>
<gene>
    <name evidence="8 14" type="primary">dnaA</name>
    <name evidence="14" type="ORF">IAA62_01660</name>
</gene>
<feature type="binding site" evidence="8">
    <location>
        <position position="156"/>
    </location>
    <ligand>
        <name>ATP</name>
        <dbReference type="ChEBI" id="CHEBI:30616"/>
    </ligand>
</feature>
<keyword evidence="5 8" id="KW-0067">ATP-binding</keyword>
<dbReference type="InterPro" id="IPR038454">
    <property type="entry name" value="DnaA_N_sf"/>
</dbReference>
<dbReference type="SMART" id="SM00760">
    <property type="entry name" value="Bac_DnaA_C"/>
    <property type="match status" value="1"/>
</dbReference>
<dbReference type="Gene3D" id="3.30.300.180">
    <property type="match status" value="1"/>
</dbReference>
<organism evidence="14 15">
    <name type="scientific">Candidatus Caccopulliclostridium gallistercoris</name>
    <dbReference type="NCBI Taxonomy" id="2840719"/>
    <lineage>
        <taxon>Bacteria</taxon>
        <taxon>Bacillati</taxon>
        <taxon>Bacillota</taxon>
        <taxon>Clostridia</taxon>
        <taxon>Candidatus Caccopulliclostridium</taxon>
    </lineage>
</organism>
<keyword evidence="3 8" id="KW-0235">DNA replication</keyword>
<dbReference type="CDD" id="cd06571">
    <property type="entry name" value="Bac_DnaA_C"/>
    <property type="match status" value="1"/>
</dbReference>
<dbReference type="EMBL" id="DVOJ01000006">
    <property type="protein sequence ID" value="HIV01246.1"/>
    <property type="molecule type" value="Genomic_DNA"/>
</dbReference>
<dbReference type="FunFam" id="3.40.50.300:FF:000668">
    <property type="entry name" value="Chromosomal replication initiator protein DnaA"/>
    <property type="match status" value="1"/>
</dbReference>
<comment type="function">
    <text evidence="8 10">Plays an essential role in the initiation and regulation of chromosomal replication. ATP-DnaA binds to the origin of replication (oriC) to initiate formation of the DNA replication initiation complex once per cell cycle. Binds the DnaA box (a 9 base pair repeat at the origin) and separates the double-stranded (ds)DNA. Forms a right-handed helical filament on oriC DNA; dsDNA binds to the exterior of the filament while single-stranded (ss)DNA is stabiized in the filament's interior. The ATP-DnaA-oriC complex binds and stabilizes one strand of the AT-rich DNA unwinding element (DUE), permitting loading of DNA polymerase. After initiation quickly degrades to an ADP-DnaA complex that is not apt for DNA replication. Binds acidic phospholipids.</text>
</comment>
<dbReference type="InterPro" id="IPR010921">
    <property type="entry name" value="Trp_repressor/repl_initiator"/>
</dbReference>
<evidence type="ECO:0000256" key="11">
    <source>
        <dbReference type="RuleBase" id="RU004227"/>
    </source>
</evidence>
<feature type="region of interest" description="Domain I, interacts with DnaA modulators" evidence="8">
    <location>
        <begin position="1"/>
        <end position="92"/>
    </location>
</feature>
<dbReference type="PANTHER" id="PTHR30050:SF2">
    <property type="entry name" value="CHROMOSOMAL REPLICATION INITIATOR PROTEIN DNAA"/>
    <property type="match status" value="1"/>
</dbReference>
<feature type="binding site" evidence="8">
    <location>
        <position position="157"/>
    </location>
    <ligand>
        <name>ATP</name>
        <dbReference type="ChEBI" id="CHEBI:30616"/>
    </ligand>
</feature>
<comment type="domain">
    <text evidence="8">Domain I is involved in oligomerization and binding regulators, domain II is flexibile and of varying length in different bacteria, domain III forms the AAA+ region, while domain IV binds dsDNA.</text>
</comment>
<dbReference type="SUPFAM" id="SSF52540">
    <property type="entry name" value="P-loop containing nucleoside triphosphate hydrolases"/>
    <property type="match status" value="1"/>
</dbReference>
<comment type="subunit">
    <text evidence="8">Oligomerizes as a right-handed, spiral filament on DNA at oriC.</text>
</comment>
<keyword evidence="7 8" id="KW-0238">DNA-binding</keyword>
<reference evidence="14" key="2">
    <citation type="journal article" date="2021" name="PeerJ">
        <title>Extensive microbial diversity within the chicken gut microbiome revealed by metagenomics and culture.</title>
        <authorList>
            <person name="Gilroy R."/>
            <person name="Ravi A."/>
            <person name="Getino M."/>
            <person name="Pursley I."/>
            <person name="Horton D.L."/>
            <person name="Alikhan N.F."/>
            <person name="Baker D."/>
            <person name="Gharbi K."/>
            <person name="Hall N."/>
            <person name="Watson M."/>
            <person name="Adriaenssens E.M."/>
            <person name="Foster-Nyarko E."/>
            <person name="Jarju S."/>
            <person name="Secka A."/>
            <person name="Antonio M."/>
            <person name="Oren A."/>
            <person name="Chaudhuri R.R."/>
            <person name="La Ragione R."/>
            <person name="Hildebrand F."/>
            <person name="Pallen M.J."/>
        </authorList>
    </citation>
    <scope>NUCLEOTIDE SEQUENCE</scope>
    <source>
        <strain evidence="14">CHK186-9395</strain>
    </source>
</reference>
<sequence>MDEYVKNWEAVLNKLEMMVSAVSFDLWIKPLELLEFKNGSTLVLGASSTTAKNQILKNHADKLSECILDVFGEGVGYEILDQNEKQEYLKDTVVVEPAVEAREEHPNKGMFNSKYTFDNFVVGKSNQFVYAAARAVAEHPGQKFNPLFIYGGVGLGKTHLLHAIGNYIHEHMPDLKIMYATCEKFTNDYIESLRSNKENETIEFREKYRNLDVLMIDDIQFISNKTSTQEEFFHTFNELYQNNKQIIISSDRPPKEIATLEERLSSRFTCGLIQDIQSPDFETRVAILRKKSQQERYLIDDEVIEFIAEKVDTNIREMEGLLAKVYFFATLLGKKIAGIEEAKEALKETIEKKKEDLNPNIIIECVCDYFNISKADIVGKKKSKEIVEPRMIAIYLISELIDIPLISIGKYFGGRDHTTIIHARDKITDQVKNNIRMANTVKDIENMFSGYVNK</sequence>
<evidence type="ECO:0000256" key="3">
    <source>
        <dbReference type="ARBA" id="ARBA00022705"/>
    </source>
</evidence>
<evidence type="ECO:0000256" key="10">
    <source>
        <dbReference type="RuleBase" id="RU000577"/>
    </source>
</evidence>
<dbReference type="NCBIfam" id="TIGR00362">
    <property type="entry name" value="DnaA"/>
    <property type="match status" value="1"/>
</dbReference>
<evidence type="ECO:0000256" key="8">
    <source>
        <dbReference type="HAMAP-Rule" id="MF_00377"/>
    </source>
</evidence>
<dbReference type="InterPro" id="IPR013317">
    <property type="entry name" value="DnaA_dom"/>
</dbReference>
<dbReference type="Gene3D" id="1.10.1750.10">
    <property type="match status" value="1"/>
</dbReference>
<evidence type="ECO:0000256" key="7">
    <source>
        <dbReference type="ARBA" id="ARBA00023125"/>
    </source>
</evidence>
<dbReference type="InterPro" id="IPR027417">
    <property type="entry name" value="P-loop_NTPase"/>
</dbReference>
<dbReference type="InterPro" id="IPR020591">
    <property type="entry name" value="Chromosome_initiator_DnaA-like"/>
</dbReference>
<keyword evidence="4 8" id="KW-0547">Nucleotide-binding</keyword>
<dbReference type="SMART" id="SM00382">
    <property type="entry name" value="AAA"/>
    <property type="match status" value="1"/>
</dbReference>
<evidence type="ECO:0000256" key="5">
    <source>
        <dbReference type="ARBA" id="ARBA00022840"/>
    </source>
</evidence>
<dbReference type="CDD" id="cd00009">
    <property type="entry name" value="AAA"/>
    <property type="match status" value="1"/>
</dbReference>
<dbReference type="PANTHER" id="PTHR30050">
    <property type="entry name" value="CHROMOSOMAL REPLICATION INITIATOR PROTEIN DNAA"/>
    <property type="match status" value="1"/>
</dbReference>
<feature type="domain" description="AAA+ ATPase" evidence="12">
    <location>
        <begin position="143"/>
        <end position="279"/>
    </location>
</feature>
<dbReference type="Proteomes" id="UP000886861">
    <property type="component" value="Unassembled WGS sequence"/>
</dbReference>
<dbReference type="PRINTS" id="PR00051">
    <property type="entry name" value="DNAA"/>
</dbReference>
<feature type="binding site" evidence="8">
    <location>
        <position position="154"/>
    </location>
    <ligand>
        <name>ATP</name>
        <dbReference type="ChEBI" id="CHEBI:30616"/>
    </ligand>
</feature>
<evidence type="ECO:0000313" key="14">
    <source>
        <dbReference type="EMBL" id="HIV01246.1"/>
    </source>
</evidence>
<feature type="binding site" evidence="8">
    <location>
        <position position="158"/>
    </location>
    <ligand>
        <name>ATP</name>
        <dbReference type="ChEBI" id="CHEBI:30616"/>
    </ligand>
</feature>
<evidence type="ECO:0000256" key="1">
    <source>
        <dbReference type="ARBA" id="ARBA00006583"/>
    </source>
</evidence>
<name>A0A9D1NET7_9FIRM</name>
<dbReference type="Gene3D" id="1.10.8.60">
    <property type="match status" value="1"/>
</dbReference>
<dbReference type="Pfam" id="PF08299">
    <property type="entry name" value="Bac_DnaA_C"/>
    <property type="match status" value="1"/>
</dbReference>
<feature type="region of interest" description="Domain IV, binds dsDNA" evidence="8">
    <location>
        <begin position="330"/>
        <end position="454"/>
    </location>
</feature>
<dbReference type="PROSITE" id="PS01008">
    <property type="entry name" value="DNAA"/>
    <property type="match status" value="1"/>
</dbReference>
<keyword evidence="6 8" id="KW-0446">Lipid-binding</keyword>
<comment type="caution">
    <text evidence="8">Lacks conserved residue(s) required for the propagation of feature annotation.</text>
</comment>